<evidence type="ECO:0000313" key="1">
    <source>
        <dbReference type="EMBL" id="CAL1406758.1"/>
    </source>
</evidence>
<dbReference type="EMBL" id="OZ034821">
    <property type="protein sequence ID" value="CAL1406758.1"/>
    <property type="molecule type" value="Genomic_DNA"/>
</dbReference>
<keyword evidence="2" id="KW-1185">Reference proteome</keyword>
<name>A0AAV2G7T4_9ROSI</name>
<sequence length="152" mass="16648">MALDRDGTVGCSLHIMVKCGDTYFDEGVVGLEDSKSDGEGLQFELKSRAPLSTVAADTQAHAGHVRQVVRAFETGMLINKDGEGSSFCLDTNLGSLELDAKLHEDEQEMVAKLNEYGSNLVDSWFGGRKRMLQEVDGDIGDYPTQKKQFVEV</sequence>
<dbReference type="AlphaFoldDB" id="A0AAV2G7T4"/>
<organism evidence="1 2">
    <name type="scientific">Linum trigynum</name>
    <dbReference type="NCBI Taxonomy" id="586398"/>
    <lineage>
        <taxon>Eukaryota</taxon>
        <taxon>Viridiplantae</taxon>
        <taxon>Streptophyta</taxon>
        <taxon>Embryophyta</taxon>
        <taxon>Tracheophyta</taxon>
        <taxon>Spermatophyta</taxon>
        <taxon>Magnoliopsida</taxon>
        <taxon>eudicotyledons</taxon>
        <taxon>Gunneridae</taxon>
        <taxon>Pentapetalae</taxon>
        <taxon>rosids</taxon>
        <taxon>fabids</taxon>
        <taxon>Malpighiales</taxon>
        <taxon>Linaceae</taxon>
        <taxon>Linum</taxon>
    </lineage>
</organism>
<evidence type="ECO:0000313" key="2">
    <source>
        <dbReference type="Proteomes" id="UP001497516"/>
    </source>
</evidence>
<dbReference type="Proteomes" id="UP001497516">
    <property type="component" value="Chromosome 8"/>
</dbReference>
<gene>
    <name evidence="1" type="ORF">LTRI10_LOCUS46464</name>
</gene>
<protein>
    <submittedName>
        <fullName evidence="1">Uncharacterized protein</fullName>
    </submittedName>
</protein>
<reference evidence="1 2" key="1">
    <citation type="submission" date="2024-04" db="EMBL/GenBank/DDBJ databases">
        <authorList>
            <person name="Fracassetti M."/>
        </authorList>
    </citation>
    <scope>NUCLEOTIDE SEQUENCE [LARGE SCALE GENOMIC DNA]</scope>
</reference>
<accession>A0AAV2G7T4</accession>
<proteinExistence type="predicted"/>